<feature type="domain" description="RagB/SusD" evidence="6">
    <location>
        <begin position="326"/>
        <end position="498"/>
    </location>
</feature>
<comment type="similarity">
    <text evidence="2">Belongs to the SusD family.</text>
</comment>
<dbReference type="SUPFAM" id="SSF48452">
    <property type="entry name" value="TPR-like"/>
    <property type="match status" value="1"/>
</dbReference>
<feature type="domain" description="SusD-like N-terminal" evidence="7">
    <location>
        <begin position="97"/>
        <end position="242"/>
    </location>
</feature>
<dbReference type="InterPro" id="IPR033985">
    <property type="entry name" value="SusD-like_N"/>
</dbReference>
<evidence type="ECO:0000256" key="1">
    <source>
        <dbReference type="ARBA" id="ARBA00004442"/>
    </source>
</evidence>
<evidence type="ECO:0000313" key="8">
    <source>
        <dbReference type="EMBL" id="SFU31666.1"/>
    </source>
</evidence>
<keyword evidence="3" id="KW-0732">Signal</keyword>
<reference evidence="8 9" key="1">
    <citation type="submission" date="2016-10" db="EMBL/GenBank/DDBJ databases">
        <authorList>
            <person name="de Groot N.N."/>
        </authorList>
    </citation>
    <scope>NUCLEOTIDE SEQUENCE [LARGE SCALE GENOMIC DNA]</scope>
    <source>
        <strain evidence="8 9">CGMCC 1.12333</strain>
    </source>
</reference>
<keyword evidence="4" id="KW-0472">Membrane</keyword>
<sequence>MMKKRNLIYSIALASTLFVGCSEDFINPDERNTGVITSDEISDYSQVNPELILGVLDGVGSFTIEPMGVNGTDANQHNDFGQKGVDIWLDIVSGDMALSANSYGWYQNTANLVSTVDFTYGENYTIWAFYYRIINQANLVIGNYGGNDVIPEDPDERRIVGQAKAYRAYAYFYLTQIFQRSYDPSQEILPYYDGENDNQAKVPASQIYALIESDLLNAIDLMSDYSRTYKHQIDATVASGILAYTYAAMGDYTSAGQYADDVINAGYPLTSEAELAYPGTGSGFNNLDTASWIWGYDLTEDMGHQLVDWWGQIDLFTYSYAWAGDRKSIDNSLYASIDDNDIRKTQFSTDYYLMPVNKFYAPARSIAGQQAITTDLIFMRSDEFYLLSAECDAKTGNESSAKATMIELLTDRLGADAASDYITPLSGQSLIDAIYLQTKIELWGEGKSYLAMKRNEATVTRGTNHVFRAGESFNYNSDELSFQIPQSEINNNSLISTQN</sequence>
<evidence type="ECO:0000256" key="3">
    <source>
        <dbReference type="ARBA" id="ARBA00022729"/>
    </source>
</evidence>
<comment type="subcellular location">
    <subcellularLocation>
        <location evidence="1">Cell outer membrane</location>
    </subcellularLocation>
</comment>
<evidence type="ECO:0000259" key="6">
    <source>
        <dbReference type="Pfam" id="PF07980"/>
    </source>
</evidence>
<dbReference type="PROSITE" id="PS51257">
    <property type="entry name" value="PROKAR_LIPOPROTEIN"/>
    <property type="match status" value="1"/>
</dbReference>
<dbReference type="Gene3D" id="1.25.40.390">
    <property type="match status" value="1"/>
</dbReference>
<accession>A0A1I7F694</accession>
<protein>
    <submittedName>
        <fullName evidence="8">SusD family protein</fullName>
    </submittedName>
</protein>
<dbReference type="AlphaFoldDB" id="A0A1I7F694"/>
<evidence type="ECO:0000256" key="2">
    <source>
        <dbReference type="ARBA" id="ARBA00006275"/>
    </source>
</evidence>
<keyword evidence="5" id="KW-0998">Cell outer membrane</keyword>
<dbReference type="InterPro" id="IPR012944">
    <property type="entry name" value="SusD_RagB_dom"/>
</dbReference>
<organism evidence="8 9">
    <name type="scientific">Pustulibacterium marinum</name>
    <dbReference type="NCBI Taxonomy" id="1224947"/>
    <lineage>
        <taxon>Bacteria</taxon>
        <taxon>Pseudomonadati</taxon>
        <taxon>Bacteroidota</taxon>
        <taxon>Flavobacteriia</taxon>
        <taxon>Flavobacteriales</taxon>
        <taxon>Flavobacteriaceae</taxon>
        <taxon>Pustulibacterium</taxon>
    </lineage>
</organism>
<evidence type="ECO:0000259" key="7">
    <source>
        <dbReference type="Pfam" id="PF14322"/>
    </source>
</evidence>
<dbReference type="Proteomes" id="UP000199138">
    <property type="component" value="Unassembled WGS sequence"/>
</dbReference>
<evidence type="ECO:0000313" key="9">
    <source>
        <dbReference type="Proteomes" id="UP000199138"/>
    </source>
</evidence>
<proteinExistence type="inferred from homology"/>
<name>A0A1I7F694_9FLAO</name>
<dbReference type="Pfam" id="PF07980">
    <property type="entry name" value="SusD_RagB"/>
    <property type="match status" value="1"/>
</dbReference>
<dbReference type="InterPro" id="IPR011990">
    <property type="entry name" value="TPR-like_helical_dom_sf"/>
</dbReference>
<gene>
    <name evidence="8" type="ORF">SAMN05216480_101672</name>
</gene>
<keyword evidence="9" id="KW-1185">Reference proteome</keyword>
<dbReference type="GO" id="GO:0009279">
    <property type="term" value="C:cell outer membrane"/>
    <property type="evidence" value="ECO:0007669"/>
    <property type="project" value="UniProtKB-SubCell"/>
</dbReference>
<dbReference type="Pfam" id="PF14322">
    <property type="entry name" value="SusD-like_3"/>
    <property type="match status" value="1"/>
</dbReference>
<dbReference type="EMBL" id="FPBK01000001">
    <property type="protein sequence ID" value="SFU31666.1"/>
    <property type="molecule type" value="Genomic_DNA"/>
</dbReference>
<evidence type="ECO:0000256" key="4">
    <source>
        <dbReference type="ARBA" id="ARBA00023136"/>
    </source>
</evidence>
<dbReference type="STRING" id="1224947.SAMN05216480_101672"/>
<evidence type="ECO:0000256" key="5">
    <source>
        <dbReference type="ARBA" id="ARBA00023237"/>
    </source>
</evidence>